<accession>A0ABS5BWL9</accession>
<proteinExistence type="predicted"/>
<keyword evidence="1" id="KW-0812">Transmembrane</keyword>
<feature type="transmembrane region" description="Helical" evidence="1">
    <location>
        <begin position="245"/>
        <end position="267"/>
    </location>
</feature>
<keyword evidence="1" id="KW-1133">Transmembrane helix</keyword>
<keyword evidence="1" id="KW-0472">Membrane</keyword>
<dbReference type="PANTHER" id="PTHR43471">
    <property type="entry name" value="ABC TRANSPORTER PERMEASE"/>
    <property type="match status" value="1"/>
</dbReference>
<protein>
    <submittedName>
        <fullName evidence="2">ABC transporter permease</fullName>
    </submittedName>
</protein>
<feature type="transmembrane region" description="Helical" evidence="1">
    <location>
        <begin position="218"/>
        <end position="239"/>
    </location>
</feature>
<feature type="transmembrane region" description="Helical" evidence="1">
    <location>
        <begin position="287"/>
        <end position="311"/>
    </location>
</feature>
<feature type="transmembrane region" description="Helical" evidence="1">
    <location>
        <begin position="20"/>
        <end position="40"/>
    </location>
</feature>
<dbReference type="Proteomes" id="UP000676565">
    <property type="component" value="Unassembled WGS sequence"/>
</dbReference>
<sequence>MLQFIAILKDSFREAVDGFVIYAMLVMSALVIALLGSISFTPEPPKEALDQIVKQFPLVFPDKGLSRAITPSFENSFSAADVQPAAGGYKLRVAVSAQRKGVKDDPVEMAGGKSDKPAGDSFRETVLLWSRPAERVKDVEAKGQKIQLAQPGSTSIADQRAVPDDLLCDFIKNQFAIHAGMSATVTRVMAGVEEPRYEFDVTTTGGSAVRGWPHKVSLFFGAWTLPVPFNLGSTLFWIQDRLVNGLGAVLALLISIVITAFFIPNMLRKGSIDLLISKPIGRSQLLVYKYIGGLTFMFLVTTFTVGGVWLVLALRSGVWDPKFLVVIPVLTFTFAILYAVSTFAAVFTRSAIVSILLSVGFAFFLYVVGQVKSVFDAIKTDEKTKNELPEWSFTLVDTLNNILPRYKDLDKLTTKVLSEGTLTPAELRMRALDLIDYPSWGGTFGVSLAFIVLMLALSCWRLSRRDY</sequence>
<reference evidence="2 3" key="1">
    <citation type="submission" date="2021-04" db="EMBL/GenBank/DDBJ databases">
        <authorList>
            <person name="Ivanova A."/>
        </authorList>
    </citation>
    <scope>NUCLEOTIDE SEQUENCE [LARGE SCALE GENOMIC DNA]</scope>
    <source>
        <strain evidence="2 3">G18</strain>
    </source>
</reference>
<feature type="transmembrane region" description="Helical" evidence="1">
    <location>
        <begin position="437"/>
        <end position="460"/>
    </location>
</feature>
<evidence type="ECO:0000313" key="3">
    <source>
        <dbReference type="Proteomes" id="UP000676565"/>
    </source>
</evidence>
<keyword evidence="3" id="KW-1185">Reference proteome</keyword>
<dbReference type="EMBL" id="JAGKQQ010000001">
    <property type="protein sequence ID" value="MBP3958131.1"/>
    <property type="molecule type" value="Genomic_DNA"/>
</dbReference>
<gene>
    <name evidence="2" type="ORF">J8F10_23020</name>
</gene>
<comment type="caution">
    <text evidence="2">The sequence shown here is derived from an EMBL/GenBank/DDBJ whole genome shotgun (WGS) entry which is preliminary data.</text>
</comment>
<feature type="transmembrane region" description="Helical" evidence="1">
    <location>
        <begin position="323"/>
        <end position="344"/>
    </location>
</feature>
<organism evidence="2 3">
    <name type="scientific">Gemmata palustris</name>
    <dbReference type="NCBI Taxonomy" id="2822762"/>
    <lineage>
        <taxon>Bacteria</taxon>
        <taxon>Pseudomonadati</taxon>
        <taxon>Planctomycetota</taxon>
        <taxon>Planctomycetia</taxon>
        <taxon>Gemmatales</taxon>
        <taxon>Gemmataceae</taxon>
        <taxon>Gemmata</taxon>
    </lineage>
</organism>
<name>A0ABS5BWL9_9BACT</name>
<evidence type="ECO:0000313" key="2">
    <source>
        <dbReference type="EMBL" id="MBP3958131.1"/>
    </source>
</evidence>
<evidence type="ECO:0000256" key="1">
    <source>
        <dbReference type="SAM" id="Phobius"/>
    </source>
</evidence>
<dbReference type="RefSeq" id="WP_210657836.1">
    <property type="nucleotide sequence ID" value="NZ_JAGKQQ010000001.1"/>
</dbReference>
<dbReference type="Pfam" id="PF12679">
    <property type="entry name" value="ABC2_membrane_2"/>
    <property type="match status" value="1"/>
</dbReference>
<feature type="transmembrane region" description="Helical" evidence="1">
    <location>
        <begin position="351"/>
        <end position="369"/>
    </location>
</feature>
<dbReference type="PANTHER" id="PTHR43471:SF10">
    <property type="entry name" value="SLL1107 PROTEIN"/>
    <property type="match status" value="1"/>
</dbReference>